<accession>H2XUK4</accession>
<evidence type="ECO:0000313" key="2">
    <source>
        <dbReference type="Ensembl" id="ENSCINP00000033338.1"/>
    </source>
</evidence>
<reference evidence="2" key="2">
    <citation type="submission" date="2025-08" db="UniProtKB">
        <authorList>
            <consortium name="Ensembl"/>
        </authorList>
    </citation>
    <scope>IDENTIFICATION</scope>
</reference>
<feature type="compositionally biased region" description="Low complexity" evidence="1">
    <location>
        <begin position="73"/>
        <end position="98"/>
    </location>
</feature>
<feature type="compositionally biased region" description="Basic residues" evidence="1">
    <location>
        <begin position="288"/>
        <end position="298"/>
    </location>
</feature>
<dbReference type="GeneTree" id="ENSGT00730000113240"/>
<feature type="compositionally biased region" description="Polar residues" evidence="1">
    <location>
        <begin position="531"/>
        <end position="547"/>
    </location>
</feature>
<reference evidence="2" key="3">
    <citation type="submission" date="2025-09" db="UniProtKB">
        <authorList>
            <consortium name="Ensembl"/>
        </authorList>
    </citation>
    <scope>IDENTIFICATION</scope>
</reference>
<feature type="region of interest" description="Disordered" evidence="1">
    <location>
        <begin position="462"/>
        <end position="654"/>
    </location>
</feature>
<gene>
    <name evidence="2" type="primary">LOC100178674</name>
</gene>
<feature type="compositionally biased region" description="Basic residues" evidence="1">
    <location>
        <begin position="249"/>
        <end position="263"/>
    </location>
</feature>
<feature type="compositionally biased region" description="Basic residues" evidence="1">
    <location>
        <begin position="99"/>
        <end position="113"/>
    </location>
</feature>
<dbReference type="Ensembl" id="ENSCINT00000033963.1">
    <property type="protein sequence ID" value="ENSCINP00000033338.1"/>
    <property type="gene ID" value="ENSCING00000023949.1"/>
</dbReference>
<reference evidence="3" key="1">
    <citation type="journal article" date="2002" name="Science">
        <title>The draft genome of Ciona intestinalis: insights into chordate and vertebrate origins.</title>
        <authorList>
            <person name="Dehal P."/>
            <person name="Satou Y."/>
            <person name="Campbell R.K."/>
            <person name="Chapman J."/>
            <person name="Degnan B."/>
            <person name="De Tomaso A."/>
            <person name="Davidson B."/>
            <person name="Di Gregorio A."/>
            <person name="Gelpke M."/>
            <person name="Goodstein D.M."/>
            <person name="Harafuji N."/>
            <person name="Hastings K.E."/>
            <person name="Ho I."/>
            <person name="Hotta K."/>
            <person name="Huang W."/>
            <person name="Kawashima T."/>
            <person name="Lemaire P."/>
            <person name="Martinez D."/>
            <person name="Meinertzhagen I.A."/>
            <person name="Necula S."/>
            <person name="Nonaka M."/>
            <person name="Putnam N."/>
            <person name="Rash S."/>
            <person name="Saiga H."/>
            <person name="Satake M."/>
            <person name="Terry A."/>
            <person name="Yamada L."/>
            <person name="Wang H.G."/>
            <person name="Awazu S."/>
            <person name="Azumi K."/>
            <person name="Boore J."/>
            <person name="Branno M."/>
            <person name="Chin-Bow S."/>
            <person name="DeSantis R."/>
            <person name="Doyle S."/>
            <person name="Francino P."/>
            <person name="Keys D.N."/>
            <person name="Haga S."/>
            <person name="Hayashi H."/>
            <person name="Hino K."/>
            <person name="Imai K.S."/>
            <person name="Inaba K."/>
            <person name="Kano S."/>
            <person name="Kobayashi K."/>
            <person name="Kobayashi M."/>
            <person name="Lee B.I."/>
            <person name="Makabe K.W."/>
            <person name="Manohar C."/>
            <person name="Matassi G."/>
            <person name="Medina M."/>
            <person name="Mochizuki Y."/>
            <person name="Mount S."/>
            <person name="Morishita T."/>
            <person name="Miura S."/>
            <person name="Nakayama A."/>
            <person name="Nishizaka S."/>
            <person name="Nomoto H."/>
            <person name="Ohta F."/>
            <person name="Oishi K."/>
            <person name="Rigoutsos I."/>
            <person name="Sano M."/>
            <person name="Sasaki A."/>
            <person name="Sasakura Y."/>
            <person name="Shoguchi E."/>
            <person name="Shin-i T."/>
            <person name="Spagnuolo A."/>
            <person name="Stainier D."/>
            <person name="Suzuki M.M."/>
            <person name="Tassy O."/>
            <person name="Takatori N."/>
            <person name="Tokuoka M."/>
            <person name="Yagi K."/>
            <person name="Yoshizaki F."/>
            <person name="Wada S."/>
            <person name="Zhang C."/>
            <person name="Hyatt P.D."/>
            <person name="Larimer F."/>
            <person name="Detter C."/>
            <person name="Doggett N."/>
            <person name="Glavina T."/>
            <person name="Hawkins T."/>
            <person name="Richardson P."/>
            <person name="Lucas S."/>
            <person name="Kohara Y."/>
            <person name="Levine M."/>
            <person name="Satoh N."/>
            <person name="Rokhsar D.S."/>
        </authorList>
    </citation>
    <scope>NUCLEOTIDE SEQUENCE [LARGE SCALE GENOMIC DNA]</scope>
</reference>
<feature type="region of interest" description="Disordered" evidence="1">
    <location>
        <begin position="73"/>
        <end position="197"/>
    </location>
</feature>
<evidence type="ECO:0000313" key="3">
    <source>
        <dbReference type="Proteomes" id="UP000008144"/>
    </source>
</evidence>
<feature type="compositionally biased region" description="Basic and acidic residues" evidence="1">
    <location>
        <begin position="299"/>
        <end position="324"/>
    </location>
</feature>
<feature type="compositionally biased region" description="Basic residues" evidence="1">
    <location>
        <begin position="608"/>
        <end position="623"/>
    </location>
</feature>
<feature type="compositionally biased region" description="Basic residues" evidence="1">
    <location>
        <begin position="121"/>
        <end position="138"/>
    </location>
</feature>
<feature type="compositionally biased region" description="Polar residues" evidence="1">
    <location>
        <begin position="502"/>
        <end position="511"/>
    </location>
</feature>
<feature type="compositionally biased region" description="Basic residues" evidence="1">
    <location>
        <begin position="1"/>
        <end position="12"/>
    </location>
</feature>
<feature type="compositionally biased region" description="Low complexity" evidence="1">
    <location>
        <begin position="275"/>
        <end position="287"/>
    </location>
</feature>
<feature type="region of interest" description="Disordered" evidence="1">
    <location>
        <begin position="402"/>
        <end position="421"/>
    </location>
</feature>
<dbReference type="InParanoid" id="H2XUK4"/>
<dbReference type="Proteomes" id="UP000008144">
    <property type="component" value="Unassembled WGS sequence"/>
</dbReference>
<dbReference type="OMA" id="TKVFRAP"/>
<organism evidence="2 3">
    <name type="scientific">Ciona intestinalis</name>
    <name type="common">Transparent sea squirt</name>
    <name type="synonym">Ascidia intestinalis</name>
    <dbReference type="NCBI Taxonomy" id="7719"/>
    <lineage>
        <taxon>Eukaryota</taxon>
        <taxon>Metazoa</taxon>
        <taxon>Chordata</taxon>
        <taxon>Tunicata</taxon>
        <taxon>Ascidiacea</taxon>
        <taxon>Phlebobranchia</taxon>
        <taxon>Cionidae</taxon>
        <taxon>Ciona</taxon>
    </lineage>
</organism>
<sequence length="654" mass="74783">MSRSPSPKKHSLRGNEGGRRSMSLSPIRTESGAKLRTANWTKVFRAPAYRDNQHHQRGGWNNRGFNQRYNQRFNYRGGRGNFRGNNWNYNNRYQPQRRYYNRSRSRSRSYSRSRSRDRSRSRSYSPVRKRYSYSRSRSRTRDRSREKSRERSRTPPNKLRTPVNQSKSPVAQPRWDDKPSELPPQPTPSDVIGWNSSDIEVKKEEVTSQEDAGTAAMKMEKIALASIARHEKSLKKIKSKMADDEPEKKKKKKKMKKKSKKMKKSDTDSSDESSESSGSGSSSSPSPAKRKAKKKSKKQRDLRTGDSPKDKGVDDVTMKDKQKAEQPTFPFNFPQMSFPQGGSMQPMMIMPNYEEGKAMMMIAVPGVDGKMTMIPLQQGTQAFQPQPVPPPTNQVSSNVIQIQTDQSEQPEKKELTEKQKRRKEIIRTRLWPRPASSKWEDEDKSEESWPLKVKNSGELPNFDFEEATESFAQNKPGSGRGHIPGFSPDRNQEIGQKIPTLGGSQTFSETSMQEKNENKVSMASEKIESNPIVTRQNLMTTYPTQHIVQHGFDPNYGFGEQQQNQQQNQQPPESKWSVAASDFINERRSVASSTEGEVPSSSSDDQSKKKKSQDLRRKKKRSSLKSPEIDEKSKKKKKKRKDSIGDGDSPVSKE</sequence>
<protein>
    <submittedName>
        <fullName evidence="2">Uncharacterized protein</fullName>
    </submittedName>
</protein>
<feature type="region of interest" description="Disordered" evidence="1">
    <location>
        <begin position="1"/>
        <end position="32"/>
    </location>
</feature>
<keyword evidence="3" id="KW-1185">Reference proteome</keyword>
<dbReference type="HOGENOM" id="CLU_419544_0_0_1"/>
<feature type="compositionally biased region" description="Basic and acidic residues" evidence="1">
    <location>
        <begin position="139"/>
        <end position="153"/>
    </location>
</feature>
<feature type="compositionally biased region" description="Basic and acidic residues" evidence="1">
    <location>
        <begin position="409"/>
        <end position="418"/>
    </location>
</feature>
<feature type="compositionally biased region" description="Low complexity" evidence="1">
    <location>
        <begin position="592"/>
        <end position="604"/>
    </location>
</feature>
<dbReference type="STRING" id="7719.ENSCINP00000033338"/>
<name>H2XUK4_CIOIN</name>
<dbReference type="AlphaFoldDB" id="H2XUK4"/>
<proteinExistence type="predicted"/>
<feature type="compositionally biased region" description="Low complexity" evidence="1">
    <location>
        <begin position="561"/>
        <end position="570"/>
    </location>
</feature>
<evidence type="ECO:0000256" key="1">
    <source>
        <dbReference type="SAM" id="MobiDB-lite"/>
    </source>
</evidence>
<feature type="region of interest" description="Disordered" evidence="1">
    <location>
        <begin position="235"/>
        <end position="340"/>
    </location>
</feature>